<evidence type="ECO:0000256" key="7">
    <source>
        <dbReference type="ARBA" id="ARBA00022801"/>
    </source>
</evidence>
<dbReference type="PANTHER" id="PTHR47707">
    <property type="entry name" value="8-OXO-DGTP DIPHOSPHATASE"/>
    <property type="match status" value="1"/>
</dbReference>
<evidence type="ECO:0000256" key="13">
    <source>
        <dbReference type="ARBA" id="ARBA00040794"/>
    </source>
</evidence>
<keyword evidence="8" id="KW-0460">Magnesium</keyword>
<evidence type="ECO:0000256" key="15">
    <source>
        <dbReference type="ARBA" id="ARBA00041979"/>
    </source>
</evidence>
<dbReference type="GO" id="GO:0006281">
    <property type="term" value="P:DNA repair"/>
    <property type="evidence" value="ECO:0007669"/>
    <property type="project" value="UniProtKB-KW"/>
</dbReference>
<dbReference type="GO" id="GO:0046872">
    <property type="term" value="F:metal ion binding"/>
    <property type="evidence" value="ECO:0007669"/>
    <property type="project" value="UniProtKB-KW"/>
</dbReference>
<evidence type="ECO:0000256" key="8">
    <source>
        <dbReference type="ARBA" id="ARBA00022842"/>
    </source>
</evidence>
<dbReference type="EC" id="3.6.1.55" evidence="12"/>
<comment type="similarity">
    <text evidence="2 17">Belongs to the Nudix hydrolase family.</text>
</comment>
<evidence type="ECO:0000256" key="16">
    <source>
        <dbReference type="ARBA" id="ARBA00042798"/>
    </source>
</evidence>
<comment type="catalytic activity">
    <reaction evidence="10">
        <text>8-oxo-dGTP + H2O = 8-oxo-dGMP + diphosphate + H(+)</text>
        <dbReference type="Rhea" id="RHEA:31575"/>
        <dbReference type="ChEBI" id="CHEBI:15377"/>
        <dbReference type="ChEBI" id="CHEBI:15378"/>
        <dbReference type="ChEBI" id="CHEBI:33019"/>
        <dbReference type="ChEBI" id="CHEBI:63224"/>
        <dbReference type="ChEBI" id="CHEBI:77896"/>
        <dbReference type="EC" id="3.6.1.55"/>
    </reaction>
</comment>
<accession>A0A7C4AG78</accession>
<keyword evidence="3" id="KW-0515">Mutator protein</keyword>
<evidence type="ECO:0000256" key="11">
    <source>
        <dbReference type="ARBA" id="ARBA00036904"/>
    </source>
</evidence>
<evidence type="ECO:0000256" key="3">
    <source>
        <dbReference type="ARBA" id="ARBA00022457"/>
    </source>
</evidence>
<dbReference type="InterPro" id="IPR020084">
    <property type="entry name" value="NUDIX_hydrolase_CS"/>
</dbReference>
<reference evidence="19" key="1">
    <citation type="journal article" date="2020" name="mSystems">
        <title>Genome- and Community-Level Interaction Insights into Carbon Utilization and Element Cycling Functions of Hydrothermarchaeota in Hydrothermal Sediment.</title>
        <authorList>
            <person name="Zhou Z."/>
            <person name="Liu Y."/>
            <person name="Xu W."/>
            <person name="Pan J."/>
            <person name="Luo Z.H."/>
            <person name="Li M."/>
        </authorList>
    </citation>
    <scope>NUCLEOTIDE SEQUENCE [LARGE SCALE GENOMIC DNA]</scope>
    <source>
        <strain evidence="19">SpSt-413</strain>
    </source>
</reference>
<dbReference type="InterPro" id="IPR000086">
    <property type="entry name" value="NUDIX_hydrolase_dom"/>
</dbReference>
<feature type="domain" description="Nudix hydrolase" evidence="18">
    <location>
        <begin position="3"/>
        <end position="128"/>
    </location>
</feature>
<dbReference type="PROSITE" id="PS00893">
    <property type="entry name" value="NUDIX_BOX"/>
    <property type="match status" value="1"/>
</dbReference>
<dbReference type="Gene3D" id="3.90.79.10">
    <property type="entry name" value="Nucleoside Triphosphate Pyrophosphohydrolase"/>
    <property type="match status" value="1"/>
</dbReference>
<evidence type="ECO:0000256" key="5">
    <source>
        <dbReference type="ARBA" id="ARBA00022723"/>
    </source>
</evidence>
<dbReference type="PANTHER" id="PTHR47707:SF1">
    <property type="entry name" value="NUDIX HYDROLASE FAMILY PROTEIN"/>
    <property type="match status" value="1"/>
</dbReference>
<evidence type="ECO:0000313" key="19">
    <source>
        <dbReference type="EMBL" id="HGG91694.1"/>
    </source>
</evidence>
<keyword evidence="7 17" id="KW-0378">Hydrolase</keyword>
<sequence>MLPCLDVVAGILWRDGRYLGVRRPEGKSHAGKWEFPGGKVEPGETPAQALVRELREELGLEAGEPVFWKEKFHKYPHLSVRLSFFHIRDFKGVPRPLENQGLRWLTPAQATALDFLEADTDIVAELASQDAPGS</sequence>
<dbReference type="AlphaFoldDB" id="A0A7C4AG78"/>
<dbReference type="GO" id="GO:0044715">
    <property type="term" value="F:8-oxo-dGDP phosphatase activity"/>
    <property type="evidence" value="ECO:0007669"/>
    <property type="project" value="TreeGrafter"/>
</dbReference>
<dbReference type="GO" id="GO:0035539">
    <property type="term" value="F:8-oxo-7,8-dihydrodeoxyguanosine triphosphate pyrophosphatase activity"/>
    <property type="evidence" value="ECO:0007669"/>
    <property type="project" value="UniProtKB-EC"/>
</dbReference>
<dbReference type="GO" id="GO:0044716">
    <property type="term" value="F:8-oxo-GDP phosphatase activity"/>
    <property type="evidence" value="ECO:0007669"/>
    <property type="project" value="TreeGrafter"/>
</dbReference>
<evidence type="ECO:0000256" key="6">
    <source>
        <dbReference type="ARBA" id="ARBA00022763"/>
    </source>
</evidence>
<evidence type="ECO:0000256" key="1">
    <source>
        <dbReference type="ARBA" id="ARBA00001946"/>
    </source>
</evidence>
<evidence type="ECO:0000259" key="18">
    <source>
        <dbReference type="PROSITE" id="PS51462"/>
    </source>
</evidence>
<evidence type="ECO:0000256" key="17">
    <source>
        <dbReference type="RuleBase" id="RU003476"/>
    </source>
</evidence>
<protein>
    <recommendedName>
        <fullName evidence="13">8-oxo-dGTP diphosphatase</fullName>
        <ecNumber evidence="12">3.6.1.55</ecNumber>
    </recommendedName>
    <alternativeName>
        <fullName evidence="16">7,8-dihydro-8-oxoguanine-triphosphatase</fullName>
    </alternativeName>
    <alternativeName>
        <fullName evidence="15">Mutator protein MutT</fullName>
    </alternativeName>
    <alternativeName>
        <fullName evidence="14">dGTP pyrophosphohydrolase</fullName>
    </alternativeName>
</protein>
<keyword evidence="9" id="KW-0234">DNA repair</keyword>
<organism evidence="19">
    <name type="scientific">Fundidesulfovibrio putealis</name>
    <dbReference type="NCBI Taxonomy" id="270496"/>
    <lineage>
        <taxon>Bacteria</taxon>
        <taxon>Pseudomonadati</taxon>
        <taxon>Thermodesulfobacteriota</taxon>
        <taxon>Desulfovibrionia</taxon>
        <taxon>Desulfovibrionales</taxon>
        <taxon>Desulfovibrionaceae</taxon>
        <taxon>Fundidesulfovibrio</taxon>
    </lineage>
</organism>
<evidence type="ECO:0000256" key="14">
    <source>
        <dbReference type="ARBA" id="ARBA00041592"/>
    </source>
</evidence>
<keyword evidence="4" id="KW-0235">DNA replication</keyword>
<proteinExistence type="inferred from homology"/>
<evidence type="ECO:0000256" key="10">
    <source>
        <dbReference type="ARBA" id="ARBA00035861"/>
    </source>
</evidence>
<dbReference type="SUPFAM" id="SSF55811">
    <property type="entry name" value="Nudix"/>
    <property type="match status" value="1"/>
</dbReference>
<comment type="catalytic activity">
    <reaction evidence="11">
        <text>8-oxo-GTP + H2O = 8-oxo-GMP + diphosphate + H(+)</text>
        <dbReference type="Rhea" id="RHEA:67616"/>
        <dbReference type="ChEBI" id="CHEBI:15377"/>
        <dbReference type="ChEBI" id="CHEBI:15378"/>
        <dbReference type="ChEBI" id="CHEBI:33019"/>
        <dbReference type="ChEBI" id="CHEBI:143553"/>
        <dbReference type="ChEBI" id="CHEBI:145694"/>
    </reaction>
</comment>
<dbReference type="InterPro" id="IPR020476">
    <property type="entry name" value="Nudix_hydrolase"/>
</dbReference>
<keyword evidence="5" id="KW-0479">Metal-binding</keyword>
<name>A0A7C4AG78_9BACT</name>
<evidence type="ECO:0000256" key="12">
    <source>
        <dbReference type="ARBA" id="ARBA00038905"/>
    </source>
</evidence>
<dbReference type="GO" id="GO:0008413">
    <property type="term" value="F:8-oxo-7,8-dihydroguanosine triphosphate pyrophosphatase activity"/>
    <property type="evidence" value="ECO:0007669"/>
    <property type="project" value="TreeGrafter"/>
</dbReference>
<dbReference type="PRINTS" id="PR00502">
    <property type="entry name" value="NUDIXFAMILY"/>
</dbReference>
<dbReference type="PROSITE" id="PS51462">
    <property type="entry name" value="NUDIX"/>
    <property type="match status" value="1"/>
</dbReference>
<comment type="cofactor">
    <cofactor evidence="1">
        <name>Mg(2+)</name>
        <dbReference type="ChEBI" id="CHEBI:18420"/>
    </cofactor>
</comment>
<evidence type="ECO:0000256" key="4">
    <source>
        <dbReference type="ARBA" id="ARBA00022705"/>
    </source>
</evidence>
<dbReference type="Pfam" id="PF00293">
    <property type="entry name" value="NUDIX"/>
    <property type="match status" value="1"/>
</dbReference>
<evidence type="ECO:0000256" key="2">
    <source>
        <dbReference type="ARBA" id="ARBA00005582"/>
    </source>
</evidence>
<dbReference type="EMBL" id="DSRP01000134">
    <property type="protein sequence ID" value="HGG91694.1"/>
    <property type="molecule type" value="Genomic_DNA"/>
</dbReference>
<dbReference type="InterPro" id="IPR047127">
    <property type="entry name" value="MutT-like"/>
</dbReference>
<gene>
    <name evidence="19" type="ORF">ENR59_01920</name>
</gene>
<dbReference type="CDD" id="cd03425">
    <property type="entry name" value="NUDIX_MutT_NudA_like"/>
    <property type="match status" value="1"/>
</dbReference>
<evidence type="ECO:0000256" key="9">
    <source>
        <dbReference type="ARBA" id="ARBA00023204"/>
    </source>
</evidence>
<dbReference type="InterPro" id="IPR015797">
    <property type="entry name" value="NUDIX_hydrolase-like_dom_sf"/>
</dbReference>
<dbReference type="GO" id="GO:0006260">
    <property type="term" value="P:DNA replication"/>
    <property type="evidence" value="ECO:0007669"/>
    <property type="project" value="UniProtKB-KW"/>
</dbReference>
<comment type="caution">
    <text evidence="19">The sequence shown here is derived from an EMBL/GenBank/DDBJ whole genome shotgun (WGS) entry which is preliminary data.</text>
</comment>
<keyword evidence="6" id="KW-0227">DNA damage</keyword>